<dbReference type="VEuPathDB" id="AmoebaDB:EHI7A_169330"/>
<dbReference type="VEuPathDB" id="AmoebaDB:KM1_267750"/>
<dbReference type="AlphaFoldDB" id="A0A175JMT4"/>
<feature type="compositionally biased region" description="Low complexity" evidence="2">
    <location>
        <begin position="511"/>
        <end position="526"/>
    </location>
</feature>
<reference evidence="3 4" key="1">
    <citation type="submission" date="2016-05" db="EMBL/GenBank/DDBJ databases">
        <title>First whole genome sequencing of Entamoeba histolytica HM1:IMSS-clone-6.</title>
        <authorList>
            <person name="Mukherjee Avik.K."/>
            <person name="Izumyama S."/>
            <person name="Nakada-Tsukui K."/>
            <person name="Nozaki T."/>
        </authorList>
    </citation>
    <scope>NUCLEOTIDE SEQUENCE [LARGE SCALE GENOMIC DNA]</scope>
    <source>
        <strain evidence="3 4">HM1:IMSS clone 6</strain>
    </source>
</reference>
<dbReference type="VEuPathDB" id="AmoebaDB:KM1_267770"/>
<dbReference type="VEuPathDB" id="AmoebaDB:KM1_267760"/>
<dbReference type="eggNOG" id="ENOG502RBRX">
    <property type="taxonomic scope" value="Eukaryota"/>
</dbReference>
<name>A0A175JMT4_ENTHI</name>
<dbReference type="VEuPathDB" id="AmoebaDB:EHI8A_185490"/>
<dbReference type="Proteomes" id="UP000078387">
    <property type="component" value="Unassembled WGS sequence"/>
</dbReference>
<sequence>MDFWSLQGATSISSSIDELLKKNECQIEEIFEDPHYLLELKSNETLIQFVLKEENIEKCIKYICDGESGEKGGMASETLSSEVEQIQEEMIKRKDIQEELIESFIKEKDKRVINNIVNILIGLNKREEFKKEIGKNEKMISNLYDNLNDPIKSNYLLLLIQTNTIEQNNMKRFIEKIIEGKYIEEIEGMLKEIMEWDNSISQKMYEEFIKSDQIEEYIERIILNKGDTKGELIHILRIMLPLKKENNNNNKEEEKEMVKRLEKVIENIENDIKENEERVEEELIDFEHIIEYCIEYEAEIIERKGEEILEKLLSIYFIIRNNSSIYRQYLNDIFSILIQKKRNLINNVMKKYKLTEQLIANDKELLKEHYKYDLYIFEYYLMIQLYSITKDDASYNEYNEYIMKEVLPRQENNTIYFRKTSTTSTNNSQMKPFVIDEIDQLNSSPSTNANLSSTPTNSFDFESTDFSFEKASNVNDSSSSFDFNSTSFGDFEAPSVDSSQSKNDESKKSFNFDSFSFDSTDFGDFK</sequence>
<gene>
    <name evidence="3" type="ORF">CL6EHI_015230</name>
</gene>
<evidence type="ECO:0000313" key="4">
    <source>
        <dbReference type="Proteomes" id="UP000078387"/>
    </source>
</evidence>
<evidence type="ECO:0000256" key="2">
    <source>
        <dbReference type="SAM" id="MobiDB-lite"/>
    </source>
</evidence>
<dbReference type="VEuPathDB" id="AmoebaDB:EHI5A_203280"/>
<evidence type="ECO:0000256" key="1">
    <source>
        <dbReference type="SAM" id="Coils"/>
    </source>
</evidence>
<feature type="region of interest" description="Disordered" evidence="2">
    <location>
        <begin position="493"/>
        <end position="526"/>
    </location>
</feature>
<dbReference type="EMBL" id="BDEQ01000001">
    <property type="protein sequence ID" value="GAT94815.1"/>
    <property type="molecule type" value="Genomic_DNA"/>
</dbReference>
<dbReference type="VEuPathDB" id="AmoebaDB:EHI_015230"/>
<organism evidence="3 4">
    <name type="scientific">Entamoeba histolytica</name>
    <dbReference type="NCBI Taxonomy" id="5759"/>
    <lineage>
        <taxon>Eukaryota</taxon>
        <taxon>Amoebozoa</taxon>
        <taxon>Evosea</taxon>
        <taxon>Archamoebae</taxon>
        <taxon>Mastigamoebida</taxon>
        <taxon>Entamoebidae</taxon>
        <taxon>Entamoeba</taxon>
    </lineage>
</organism>
<accession>A0A175JMT4</accession>
<proteinExistence type="predicted"/>
<feature type="coiled-coil region" evidence="1">
    <location>
        <begin position="244"/>
        <end position="285"/>
    </location>
</feature>
<comment type="caution">
    <text evidence="3">The sequence shown here is derived from an EMBL/GenBank/DDBJ whole genome shotgun (WGS) entry which is preliminary data.</text>
</comment>
<evidence type="ECO:0000313" key="3">
    <source>
        <dbReference type="EMBL" id="GAT94815.1"/>
    </source>
</evidence>
<keyword evidence="1" id="KW-0175">Coiled coil</keyword>
<protein>
    <submittedName>
        <fullName evidence="3">Uncharacterized protein</fullName>
    </submittedName>
</protein>